<feature type="signal peptide" evidence="1">
    <location>
        <begin position="1"/>
        <end position="21"/>
    </location>
</feature>
<dbReference type="SUPFAM" id="SSF55961">
    <property type="entry name" value="Bet v1-like"/>
    <property type="match status" value="1"/>
</dbReference>
<dbReference type="EMBL" id="AUWY01000039">
    <property type="protein sequence ID" value="EQB33466.1"/>
    <property type="molecule type" value="Genomic_DNA"/>
</dbReference>
<name>T0J663_9SPHN</name>
<protein>
    <recommendedName>
        <fullName evidence="4">Polyketide cyclase</fullName>
    </recommendedName>
</protein>
<dbReference type="OrthoDB" id="5735475at2"/>
<evidence type="ECO:0000313" key="2">
    <source>
        <dbReference type="EMBL" id="EQB33466.1"/>
    </source>
</evidence>
<sequence length="185" mass="19102">MRRAILFLASLGAVVPLPSRAAVTANGDNGFVIESGVDIPADAASVYALIADPARWWSGAHTYSGSAANLRIDPRAGGCFCETLPAVGGKAAGSIEHGRVIYAVPGQALRIGGALGPLQTEGVVGTLDLAIKPADKGVHVTLTYVVGGYMRMAPDKLAPLVDQVLSEQLSRLKQAAEKSGQRKEG</sequence>
<dbReference type="PATRIC" id="fig|1346791.3.peg.812"/>
<accession>T0J663</accession>
<evidence type="ECO:0008006" key="4">
    <source>
        <dbReference type="Google" id="ProtNLM"/>
    </source>
</evidence>
<keyword evidence="3" id="KW-1185">Reference proteome</keyword>
<keyword evidence="1" id="KW-0732">Signal</keyword>
<dbReference type="AlphaFoldDB" id="T0J663"/>
<evidence type="ECO:0000256" key="1">
    <source>
        <dbReference type="SAM" id="SignalP"/>
    </source>
</evidence>
<dbReference type="Gene3D" id="3.30.530.20">
    <property type="match status" value="1"/>
</dbReference>
<dbReference type="eggNOG" id="COG3832">
    <property type="taxonomic scope" value="Bacteria"/>
</dbReference>
<dbReference type="RefSeq" id="WP_021316792.1">
    <property type="nucleotide sequence ID" value="NZ_AUWY01000039.1"/>
</dbReference>
<evidence type="ECO:0000313" key="3">
    <source>
        <dbReference type="Proteomes" id="UP000015523"/>
    </source>
</evidence>
<organism evidence="2 3">
    <name type="scientific">Sphingobium ummariense RL-3</name>
    <dbReference type="NCBI Taxonomy" id="1346791"/>
    <lineage>
        <taxon>Bacteria</taxon>
        <taxon>Pseudomonadati</taxon>
        <taxon>Pseudomonadota</taxon>
        <taxon>Alphaproteobacteria</taxon>
        <taxon>Sphingomonadales</taxon>
        <taxon>Sphingomonadaceae</taxon>
        <taxon>Sphingobium</taxon>
    </lineage>
</organism>
<dbReference type="STRING" id="1346791.M529_04220"/>
<comment type="caution">
    <text evidence="2">The sequence shown here is derived from an EMBL/GenBank/DDBJ whole genome shotgun (WGS) entry which is preliminary data.</text>
</comment>
<gene>
    <name evidence="2" type="ORF">M529_04220</name>
</gene>
<proteinExistence type="predicted"/>
<reference evidence="2 3" key="1">
    <citation type="journal article" date="2013" name="Genome Announc.">
        <title>Draft Genome Sequence of Sphingobium ummariense Strain RL-3, a Hexachlorocyclohexane-Degrading Bacterium.</title>
        <authorList>
            <person name="Kohli P."/>
            <person name="Dua A."/>
            <person name="Sangwan N."/>
            <person name="Oldach P."/>
            <person name="Khurana J.P."/>
            <person name="Lal R."/>
        </authorList>
    </citation>
    <scope>NUCLEOTIDE SEQUENCE [LARGE SCALE GENOMIC DNA]</scope>
    <source>
        <strain evidence="2 3">RL-3</strain>
    </source>
</reference>
<feature type="chain" id="PRO_5004577910" description="Polyketide cyclase" evidence="1">
    <location>
        <begin position="22"/>
        <end position="185"/>
    </location>
</feature>
<dbReference type="InterPro" id="IPR023393">
    <property type="entry name" value="START-like_dom_sf"/>
</dbReference>
<dbReference type="Proteomes" id="UP000015523">
    <property type="component" value="Unassembled WGS sequence"/>
</dbReference>